<feature type="region of interest" description="Disordered" evidence="1">
    <location>
        <begin position="159"/>
        <end position="209"/>
    </location>
</feature>
<feature type="compositionally biased region" description="Polar residues" evidence="1">
    <location>
        <begin position="884"/>
        <end position="926"/>
    </location>
</feature>
<accession>A0A177WQ67</accession>
<protein>
    <submittedName>
        <fullName evidence="2">Uncharacterized protein</fullName>
    </submittedName>
</protein>
<reference evidence="2 3" key="1">
    <citation type="submission" date="2006-10" db="EMBL/GenBank/DDBJ databases">
        <title>The Genome Sequence of Batrachochytrium dendrobatidis JEL423.</title>
        <authorList>
            <consortium name="The Broad Institute Genome Sequencing Platform"/>
            <person name="Birren B."/>
            <person name="Lander E."/>
            <person name="Galagan J."/>
            <person name="Cuomo C."/>
            <person name="Devon K."/>
            <person name="Jaffe D."/>
            <person name="Butler J."/>
            <person name="Alvarez P."/>
            <person name="Gnerre S."/>
            <person name="Grabherr M."/>
            <person name="Kleber M."/>
            <person name="Mauceli E."/>
            <person name="Brockman W."/>
            <person name="Young S."/>
            <person name="LaButti K."/>
            <person name="Sykes S."/>
            <person name="DeCaprio D."/>
            <person name="Crawford M."/>
            <person name="Koehrsen M."/>
            <person name="Engels R."/>
            <person name="Montgomery P."/>
            <person name="Pearson M."/>
            <person name="Howarth C."/>
            <person name="Larson L."/>
            <person name="White J."/>
            <person name="O'Leary S."/>
            <person name="Kodira C."/>
            <person name="Zeng Q."/>
            <person name="Yandava C."/>
            <person name="Alvarado L."/>
            <person name="Longcore J."/>
            <person name="James T."/>
        </authorList>
    </citation>
    <scope>NUCLEOTIDE SEQUENCE [LARGE SCALE GENOMIC DNA]</scope>
    <source>
        <strain evidence="2 3">JEL423</strain>
    </source>
</reference>
<sequence length="1010" mass="109457">MSNTKDRDSQTLLGRLRSSRTAWTTTAFSKCLTPFPTDPGRHLSGKTTTAGKDGQIDLDENGKADSLGGHTGFKEDGEPRRTMTDVHVLGTATMAIGPHLFPETTFYKVVYLSEPRKKGTATGTSIDFNALTSHLSTGTTAPDLPAVLWPPVLHPLSTSSAATKASKDPHNGSSSLSKDNAKAYPASANTPSDDLEHSDQDAEKETNDQQQQMLNFQHLFYPQLMNPAFSAMSGLNGAGLFPGIAPVPDPVSDIDENQDDQTFGSINNKEESKEEQKDSHIHADQPVQPTTVQTPSILHDTANDRSTTKTKASKPKLSKSTPLVSSQPQLRRGRSSAQSTSTASTQSVVKSESVSVLPEASPEIAVSSCPTRKLSKQDEDDVNADTDDYSDEYSDCHDKAGGNETDDKEDADVGVGLNEQTEQNADMDASNNIEDDIDARDKASFTGESGTNGALSFMDMSQLASTSASGSFFPQFFPPTNIETADSSGSLSSQQNILAAAQAIQFQHMMALFGIGGAPGTHGQGGQGVSSLGMPNLQLQMLMQMQQQQAQSSQQQQPCNFSPSAFPFYPGINPFNSTLLQLALLQQKQQAFGPKQRRSFRKSYGSAFGTYPNSKLYNRPYRTVSATSMPKDPKSVYDVLFEFRESPGLRWVIPKNAIYQTDQTEAPYTIKVCFHLPYKHQGIVLRVLDANIDILNAIKTVPNEAKVSRRFMVKKMQGFFQSRGKEKKATIQCVKFDANHLDIGVEFAIPSSTNRMQLQHEGFLQSTVDASLLNLLESTRNVYAKETNDTYLDTEEDKVVIQEMLTDQNLAIKKRSAIAMAAAAAASAHDDDFGFSKPSTLEAHKPGLKSKRAKTTHPLPKASVKSTSRKTTRSGVKCVLTEPENASKSTPQMNPNAAKTSKPSRGSKTAQNSFTPASSRAAQSASKGYVAPGRSSRRSIMASALSRQAIESNKVVEPLSDDTASPSSGAEDELDDGIQKKQENNFNVNTAHMEIVEDDDDDDIIDGSDC</sequence>
<reference evidence="2 3" key="2">
    <citation type="submission" date="2016-05" db="EMBL/GenBank/DDBJ databases">
        <title>Lineage-specific infection strategies underlie the spectrum of fungal disease in amphibians.</title>
        <authorList>
            <person name="Cuomo C.A."/>
            <person name="Farrer R.A."/>
            <person name="James T."/>
            <person name="Longcore J."/>
            <person name="Birren B."/>
        </authorList>
    </citation>
    <scope>NUCLEOTIDE SEQUENCE [LARGE SCALE GENOMIC DNA]</scope>
    <source>
        <strain evidence="2 3">JEL423</strain>
    </source>
</reference>
<name>A0A177WQ67_BATDL</name>
<dbReference type="STRING" id="403673.A0A177WQ67"/>
<feature type="compositionally biased region" description="Acidic residues" evidence="1">
    <location>
        <begin position="996"/>
        <end position="1010"/>
    </location>
</feature>
<feature type="region of interest" description="Disordered" evidence="1">
    <location>
        <begin position="37"/>
        <end position="78"/>
    </location>
</feature>
<dbReference type="Proteomes" id="UP000077115">
    <property type="component" value="Unassembled WGS sequence"/>
</dbReference>
<evidence type="ECO:0000256" key="1">
    <source>
        <dbReference type="SAM" id="MobiDB-lite"/>
    </source>
</evidence>
<feature type="region of interest" description="Disordered" evidence="1">
    <location>
        <begin position="830"/>
        <end position="935"/>
    </location>
</feature>
<evidence type="ECO:0000313" key="2">
    <source>
        <dbReference type="EMBL" id="OAJ41814.1"/>
    </source>
</evidence>
<feature type="compositionally biased region" description="Basic and acidic residues" evidence="1">
    <location>
        <begin position="194"/>
        <end position="207"/>
    </location>
</feature>
<feature type="region of interest" description="Disordered" evidence="1">
    <location>
        <begin position="249"/>
        <end position="411"/>
    </location>
</feature>
<dbReference type="VEuPathDB" id="FungiDB:BDEG_25356"/>
<evidence type="ECO:0000313" key="3">
    <source>
        <dbReference type="Proteomes" id="UP000077115"/>
    </source>
</evidence>
<organism evidence="2 3">
    <name type="scientific">Batrachochytrium dendrobatidis (strain JEL423)</name>
    <dbReference type="NCBI Taxonomy" id="403673"/>
    <lineage>
        <taxon>Eukaryota</taxon>
        <taxon>Fungi</taxon>
        <taxon>Fungi incertae sedis</taxon>
        <taxon>Chytridiomycota</taxon>
        <taxon>Chytridiomycota incertae sedis</taxon>
        <taxon>Chytridiomycetes</taxon>
        <taxon>Rhizophydiales</taxon>
        <taxon>Rhizophydiales incertae sedis</taxon>
        <taxon>Batrachochytrium</taxon>
    </lineage>
</organism>
<feature type="compositionally biased region" description="Basic residues" evidence="1">
    <location>
        <begin position="846"/>
        <end position="855"/>
    </location>
</feature>
<feature type="compositionally biased region" description="Low complexity" evidence="1">
    <location>
        <begin position="335"/>
        <end position="347"/>
    </location>
</feature>
<proteinExistence type="predicted"/>
<feature type="compositionally biased region" description="Basic and acidic residues" evidence="1">
    <location>
        <begin position="268"/>
        <end position="283"/>
    </location>
</feature>
<dbReference type="EMBL" id="DS022306">
    <property type="protein sequence ID" value="OAJ41814.1"/>
    <property type="molecule type" value="Genomic_DNA"/>
</dbReference>
<feature type="compositionally biased region" description="Polar residues" evidence="1">
    <location>
        <begin position="287"/>
        <end position="296"/>
    </location>
</feature>
<feature type="compositionally biased region" description="Polar residues" evidence="1">
    <location>
        <begin position="318"/>
        <end position="329"/>
    </location>
</feature>
<dbReference type="AlphaFoldDB" id="A0A177WQ67"/>
<dbReference type="OrthoDB" id="2162994at2759"/>
<feature type="region of interest" description="Disordered" evidence="1">
    <location>
        <begin position="953"/>
        <end position="1010"/>
    </location>
</feature>
<feature type="compositionally biased region" description="Acidic residues" evidence="1">
    <location>
        <begin position="378"/>
        <end position="393"/>
    </location>
</feature>
<gene>
    <name evidence="2" type="ORF">BDEG_25356</name>
</gene>